<reference evidence="1 2" key="1">
    <citation type="journal article" date="2017" name="Antonie Van Leeuwenhoek">
        <title>Phylogenomic resolution of the bacterial genus Pantoea and its relationship with Erwinia and Tatumella.</title>
        <authorList>
            <person name="Palmer M."/>
            <person name="Steenkamp E.T."/>
            <person name="Coetzee M.P."/>
            <person name="Chan W.Y."/>
            <person name="van Zyl E."/>
            <person name="De Maayer P."/>
            <person name="Coutinho T.A."/>
            <person name="Blom J."/>
            <person name="Smits T.H."/>
            <person name="Duffy B."/>
            <person name="Venter S.N."/>
        </authorList>
    </citation>
    <scope>NUCLEOTIDE SEQUENCE [LARGE SCALE GENOMIC DNA]</scope>
    <source>
        <strain evidence="1 2">LMG 2657</strain>
    </source>
</reference>
<evidence type="ECO:0000313" key="2">
    <source>
        <dbReference type="Proteomes" id="UP000193749"/>
    </source>
</evidence>
<organism evidence="1 2">
    <name type="scientific">Pantoea cypripedii</name>
    <name type="common">Pectobacterium cypripedii</name>
    <name type="synonym">Erwinia cypripedii</name>
    <dbReference type="NCBI Taxonomy" id="55209"/>
    <lineage>
        <taxon>Bacteria</taxon>
        <taxon>Pseudomonadati</taxon>
        <taxon>Pseudomonadota</taxon>
        <taxon>Gammaproteobacteria</taxon>
        <taxon>Enterobacterales</taxon>
        <taxon>Erwiniaceae</taxon>
        <taxon>Pantoea</taxon>
    </lineage>
</organism>
<comment type="caution">
    <text evidence="1">The sequence shown here is derived from an EMBL/GenBank/DDBJ whole genome shotgun (WGS) entry which is preliminary data.</text>
</comment>
<sequence>MRAGTLQLVQELSVRIGISQSELLNMIVEGSLRDIFLSFSNSAASIIDRFEVLMQAHQLPPTDIAQILSPWNIKLSVLQDRERTVDYLTTSLLQELADWFYVSRDWLLGYDVPVVNTGQAIHQWPHSEDEFNKFIIPSAENKNCDIIFFSNENSPKGECKNKSGILIKKNESASGVNYYPVLSVIPQRINHEQRRWVEQAIRSHGRTCPIRSVIIPEGTAIALAQGTTLPTLIFRNI</sequence>
<name>A0A1X1EMX9_PANCY</name>
<keyword evidence="2" id="KW-1185">Reference proteome</keyword>
<dbReference type="Proteomes" id="UP000193749">
    <property type="component" value="Unassembled WGS sequence"/>
</dbReference>
<gene>
    <name evidence="1" type="ORF">HA50_26890</name>
</gene>
<proteinExistence type="predicted"/>
<accession>A0A1X1EMX9</accession>
<dbReference type="EMBL" id="MLJI01000002">
    <property type="protein sequence ID" value="ORM90173.1"/>
    <property type="molecule type" value="Genomic_DNA"/>
</dbReference>
<evidence type="ECO:0000313" key="1">
    <source>
        <dbReference type="EMBL" id="ORM90173.1"/>
    </source>
</evidence>
<evidence type="ECO:0008006" key="3">
    <source>
        <dbReference type="Google" id="ProtNLM"/>
    </source>
</evidence>
<dbReference type="AlphaFoldDB" id="A0A1X1EMX9"/>
<protein>
    <recommendedName>
        <fullName evidence="3">Conjugal transfer protein TraE</fullName>
    </recommendedName>
</protein>